<sequence>MQTEMFEIVNYDVWGDLVKKWARDPTTRPATIAEFQKQLDDYGVIATFPRPFTEINFIQPSYKDGKLLIKLPDADVLAETEKALMGSANYPLPLFYTDDMKDSNLENDTPDGRLLFHSKRVGEYTIKFCG</sequence>
<protein>
    <submittedName>
        <fullName evidence="1">Uncharacterized protein</fullName>
    </submittedName>
</protein>
<reference evidence="1 2" key="1">
    <citation type="submission" date="2017-03" db="EMBL/GenBank/DDBJ databases">
        <authorList>
            <person name="Safronova V.I."/>
            <person name="Sazanova A.L."/>
            <person name="Chirak E.R."/>
        </authorList>
    </citation>
    <scope>NUCLEOTIDE SEQUENCE [LARGE SCALE GENOMIC DNA]</scope>
    <source>
        <strain evidence="1 2">Opo-243</strain>
    </source>
</reference>
<keyword evidence="2" id="KW-1185">Reference proteome</keyword>
<gene>
    <name evidence="1" type="ORF">B5V03_27060</name>
</gene>
<accession>A0A4Q1UUY5</accession>
<dbReference type="EMBL" id="MZXW01000035">
    <property type="protein sequence ID" value="RXT42143.1"/>
    <property type="molecule type" value="Genomic_DNA"/>
</dbReference>
<evidence type="ECO:0000313" key="2">
    <source>
        <dbReference type="Proteomes" id="UP000290819"/>
    </source>
</evidence>
<comment type="caution">
    <text evidence="1">The sequence shown here is derived from an EMBL/GenBank/DDBJ whole genome shotgun (WGS) entry which is preliminary data.</text>
</comment>
<dbReference type="OrthoDB" id="8075301at2"/>
<dbReference type="RefSeq" id="WP_129273449.1">
    <property type="nucleotide sequence ID" value="NZ_MZXW01000035.1"/>
</dbReference>
<dbReference type="Proteomes" id="UP000290819">
    <property type="component" value="Unassembled WGS sequence"/>
</dbReference>
<dbReference type="AlphaFoldDB" id="A0A4Q1UUY5"/>
<organism evidence="1 2">
    <name type="scientific">Bradyrhizobium betae</name>
    <dbReference type="NCBI Taxonomy" id="244734"/>
    <lineage>
        <taxon>Bacteria</taxon>
        <taxon>Pseudomonadati</taxon>
        <taxon>Pseudomonadota</taxon>
        <taxon>Alphaproteobacteria</taxon>
        <taxon>Hyphomicrobiales</taxon>
        <taxon>Nitrobacteraceae</taxon>
        <taxon>Bradyrhizobium</taxon>
    </lineage>
</organism>
<evidence type="ECO:0000313" key="1">
    <source>
        <dbReference type="EMBL" id="RXT42143.1"/>
    </source>
</evidence>
<name>A0A4Q1UUY5_9BRAD</name>
<proteinExistence type="predicted"/>